<accession>A0A6G1IYM2</accession>
<dbReference type="Gene3D" id="3.40.50.1820">
    <property type="entry name" value="alpha/beta hydrolase"/>
    <property type="match status" value="1"/>
</dbReference>
<evidence type="ECO:0000256" key="1">
    <source>
        <dbReference type="ARBA" id="ARBA00013201"/>
    </source>
</evidence>
<reference evidence="6" key="1">
    <citation type="journal article" date="2020" name="Stud. Mycol.">
        <title>101 Dothideomycetes genomes: a test case for predicting lifestyles and emergence of pathogens.</title>
        <authorList>
            <person name="Haridas S."/>
            <person name="Albert R."/>
            <person name="Binder M."/>
            <person name="Bloem J."/>
            <person name="Labutti K."/>
            <person name="Salamov A."/>
            <person name="Andreopoulos B."/>
            <person name="Baker S."/>
            <person name="Barry K."/>
            <person name="Bills G."/>
            <person name="Bluhm B."/>
            <person name="Cannon C."/>
            <person name="Castanera R."/>
            <person name="Culley D."/>
            <person name="Daum C."/>
            <person name="Ezra D."/>
            <person name="Gonzalez J."/>
            <person name="Henrissat B."/>
            <person name="Kuo A."/>
            <person name="Liang C."/>
            <person name="Lipzen A."/>
            <person name="Lutzoni F."/>
            <person name="Magnuson J."/>
            <person name="Mondo S."/>
            <person name="Nolan M."/>
            <person name="Ohm R."/>
            <person name="Pangilinan J."/>
            <person name="Park H.-J."/>
            <person name="Ramirez L."/>
            <person name="Alfaro M."/>
            <person name="Sun H."/>
            <person name="Tritt A."/>
            <person name="Yoshinaga Y."/>
            <person name="Zwiers L.-H."/>
            <person name="Turgeon B."/>
            <person name="Goodwin S."/>
            <person name="Spatafora J."/>
            <person name="Crous P."/>
            <person name="Grigoriev I."/>
        </authorList>
    </citation>
    <scope>NUCLEOTIDE SEQUENCE</scope>
    <source>
        <strain evidence="6">CBS 122367</strain>
    </source>
</reference>
<dbReference type="SUPFAM" id="SSF53474">
    <property type="entry name" value="alpha/beta-Hydrolases"/>
    <property type="match status" value="1"/>
</dbReference>
<dbReference type="EMBL" id="MU005585">
    <property type="protein sequence ID" value="KAF2683205.1"/>
    <property type="molecule type" value="Genomic_DNA"/>
</dbReference>
<sequence>MRPGPTKLTALHHLLLQPALSQPPIPLPQGTGRYSISLTNQEWTDPTRPDPFNQSHPRRIMTSRFDPVPPSQCHSKQVPYMPPTTAAVEDEILAAYGYPKGLWARFVQEEKWPLALFSPGLNTTRFFSNHLAQEIASHGFTVISMDHPYDTDVVEFPNGDVVFGGRVEWPANGSTASVEHALEVRAKDASFVLDRLGIGRSEEQRAVMFGHSFGGAAAATALLNDGRFRAGINIDGTMFGPVLNYSLGTLSRPQAFMLFGSDGHSSFTDPSWSQFWAALNGSANVDYKKEFSITKSVHGSYWDLNILVDIAGIREELSEMAKLIIGPVPGKRVWEVMGRYAPAFFRFALRLEEEDRVLRGEDGDFPDVVLLRG</sequence>
<gene>
    <name evidence="6" type="ORF">K458DRAFT_305635</name>
</gene>
<feature type="signal peptide" evidence="5">
    <location>
        <begin position="1"/>
        <end position="21"/>
    </location>
</feature>
<evidence type="ECO:0000256" key="2">
    <source>
        <dbReference type="ARBA" id="ARBA00022801"/>
    </source>
</evidence>
<keyword evidence="4" id="KW-0443">Lipid metabolism</keyword>
<organism evidence="6 7">
    <name type="scientific">Lentithecium fluviatile CBS 122367</name>
    <dbReference type="NCBI Taxonomy" id="1168545"/>
    <lineage>
        <taxon>Eukaryota</taxon>
        <taxon>Fungi</taxon>
        <taxon>Dikarya</taxon>
        <taxon>Ascomycota</taxon>
        <taxon>Pezizomycotina</taxon>
        <taxon>Dothideomycetes</taxon>
        <taxon>Pleosporomycetidae</taxon>
        <taxon>Pleosporales</taxon>
        <taxon>Massarineae</taxon>
        <taxon>Lentitheciaceae</taxon>
        <taxon>Lentithecium</taxon>
    </lineage>
</organism>
<evidence type="ECO:0000313" key="7">
    <source>
        <dbReference type="Proteomes" id="UP000799291"/>
    </source>
</evidence>
<dbReference type="InterPro" id="IPR029058">
    <property type="entry name" value="AB_hydrolase_fold"/>
</dbReference>
<dbReference type="Proteomes" id="UP000799291">
    <property type="component" value="Unassembled WGS sequence"/>
</dbReference>
<dbReference type="EC" id="3.1.1.47" evidence="1"/>
<proteinExistence type="predicted"/>
<feature type="chain" id="PRO_5026160079" description="1-alkyl-2-acetylglycerophosphocholine esterase" evidence="5">
    <location>
        <begin position="22"/>
        <end position="373"/>
    </location>
</feature>
<evidence type="ECO:0000313" key="6">
    <source>
        <dbReference type="EMBL" id="KAF2683205.1"/>
    </source>
</evidence>
<evidence type="ECO:0000256" key="5">
    <source>
        <dbReference type="SAM" id="SignalP"/>
    </source>
</evidence>
<protein>
    <recommendedName>
        <fullName evidence="1">1-alkyl-2-acetylglycerophosphocholine esterase</fullName>
        <ecNumber evidence="1">3.1.1.47</ecNumber>
    </recommendedName>
</protein>
<dbReference type="GO" id="GO:0003847">
    <property type="term" value="F:1-alkyl-2-acetylglycerophosphocholine esterase activity"/>
    <property type="evidence" value="ECO:0007669"/>
    <property type="project" value="UniProtKB-EC"/>
</dbReference>
<evidence type="ECO:0000256" key="4">
    <source>
        <dbReference type="ARBA" id="ARBA00023098"/>
    </source>
</evidence>
<name>A0A6G1IYM2_9PLEO</name>
<dbReference type="Pfam" id="PF03403">
    <property type="entry name" value="PAF-AH_p_II"/>
    <property type="match status" value="2"/>
</dbReference>
<keyword evidence="5" id="KW-0732">Signal</keyword>
<evidence type="ECO:0000256" key="3">
    <source>
        <dbReference type="ARBA" id="ARBA00022963"/>
    </source>
</evidence>
<dbReference type="GO" id="GO:0016042">
    <property type="term" value="P:lipid catabolic process"/>
    <property type="evidence" value="ECO:0007669"/>
    <property type="project" value="UniProtKB-KW"/>
</dbReference>
<keyword evidence="3" id="KW-0442">Lipid degradation</keyword>
<keyword evidence="7" id="KW-1185">Reference proteome</keyword>
<dbReference type="OrthoDB" id="2363873at2759"/>
<dbReference type="PANTHER" id="PTHR10272:SF14">
    <property type="entry name" value="PAF ACETYLHYDROLASE FAMILY PROTEIN"/>
    <property type="match status" value="1"/>
</dbReference>
<dbReference type="AlphaFoldDB" id="A0A6G1IYM2"/>
<keyword evidence="2 6" id="KW-0378">Hydrolase</keyword>
<dbReference type="PANTHER" id="PTHR10272">
    <property type="entry name" value="PLATELET-ACTIVATING FACTOR ACETYLHYDROLASE"/>
    <property type="match status" value="1"/>
</dbReference>